<dbReference type="EMBL" id="OVEO01000017">
    <property type="protein sequence ID" value="SPR01451.1"/>
    <property type="molecule type" value="Genomic_DNA"/>
</dbReference>
<reference evidence="5 7" key="1">
    <citation type="submission" date="2015-02" db="EMBL/GenBank/DDBJ databases">
        <authorList>
            <person name="Chooi Y.-H."/>
        </authorList>
    </citation>
    <scope>NUCLEOTIDE SEQUENCE [LARGE SCALE GENOMIC DNA]</scope>
    <source>
        <strain evidence="5">E3</strain>
    </source>
</reference>
<proteinExistence type="predicted"/>
<evidence type="ECO:0000313" key="8">
    <source>
        <dbReference type="Proteomes" id="UP000290189"/>
    </source>
</evidence>
<evidence type="ECO:0000256" key="3">
    <source>
        <dbReference type="SAM" id="MobiDB-lite"/>
    </source>
</evidence>
<dbReference type="InterPro" id="IPR014720">
    <property type="entry name" value="dsRBD_dom"/>
</dbReference>
<feature type="region of interest" description="Disordered" evidence="3">
    <location>
        <begin position="243"/>
        <end position="272"/>
    </location>
</feature>
<keyword evidence="1 2" id="KW-0694">RNA-binding</keyword>
<evidence type="ECO:0000256" key="1">
    <source>
        <dbReference type="ARBA" id="ARBA00022884"/>
    </source>
</evidence>
<organism evidence="5 7">
    <name type="scientific">Plasmodiophora brassicae</name>
    <name type="common">Clubroot disease agent</name>
    <dbReference type="NCBI Taxonomy" id="37360"/>
    <lineage>
        <taxon>Eukaryota</taxon>
        <taxon>Sar</taxon>
        <taxon>Rhizaria</taxon>
        <taxon>Endomyxa</taxon>
        <taxon>Phytomyxea</taxon>
        <taxon>Plasmodiophorida</taxon>
        <taxon>Plasmodiophoridae</taxon>
        <taxon>Plasmodiophora</taxon>
    </lineage>
</organism>
<dbReference type="Proteomes" id="UP000039324">
    <property type="component" value="Unassembled WGS sequence"/>
</dbReference>
<dbReference type="AlphaFoldDB" id="A0A0G4J1I1"/>
<dbReference type="GO" id="GO:0070920">
    <property type="term" value="P:regulation of regulatory ncRNA processing"/>
    <property type="evidence" value="ECO:0007669"/>
    <property type="project" value="TreeGrafter"/>
</dbReference>
<dbReference type="SMART" id="SM00358">
    <property type="entry name" value="DSRM"/>
    <property type="match status" value="3"/>
</dbReference>
<gene>
    <name evidence="5" type="ORF">PBRA_002046</name>
    <name evidence="6" type="ORF">PLBR_LOCUS8666</name>
</gene>
<feature type="domain" description="DRBM" evidence="4">
    <location>
        <begin position="199"/>
        <end position="236"/>
    </location>
</feature>
<dbReference type="GO" id="GO:0016442">
    <property type="term" value="C:RISC complex"/>
    <property type="evidence" value="ECO:0007669"/>
    <property type="project" value="TreeGrafter"/>
</dbReference>
<dbReference type="Gene3D" id="3.30.160.20">
    <property type="match status" value="1"/>
</dbReference>
<dbReference type="GO" id="GO:0005737">
    <property type="term" value="C:cytoplasm"/>
    <property type="evidence" value="ECO:0007669"/>
    <property type="project" value="TreeGrafter"/>
</dbReference>
<dbReference type="InterPro" id="IPR051247">
    <property type="entry name" value="RLC_Component"/>
</dbReference>
<dbReference type="PROSITE" id="PS50137">
    <property type="entry name" value="DS_RBD"/>
    <property type="match status" value="2"/>
</dbReference>
<dbReference type="GO" id="GO:0030422">
    <property type="term" value="P:siRNA processing"/>
    <property type="evidence" value="ECO:0007669"/>
    <property type="project" value="TreeGrafter"/>
</dbReference>
<reference evidence="6 8" key="2">
    <citation type="submission" date="2018-03" db="EMBL/GenBank/DDBJ databases">
        <authorList>
            <person name="Fogelqvist J."/>
        </authorList>
    </citation>
    <scope>NUCLEOTIDE SEQUENCE [LARGE SCALE GENOMIC DNA]</scope>
</reference>
<feature type="domain" description="DRBM" evidence="4">
    <location>
        <begin position="458"/>
        <end position="528"/>
    </location>
</feature>
<geneLocation type="mitochondrion" evidence="6"/>
<feature type="compositionally biased region" description="Acidic residues" evidence="3">
    <location>
        <begin position="371"/>
        <end position="381"/>
    </location>
</feature>
<dbReference type="EMBL" id="CDSF01000112">
    <property type="protein sequence ID" value="CEP01440.1"/>
    <property type="molecule type" value="Genomic_DNA"/>
</dbReference>
<dbReference type="PANTHER" id="PTHR46205">
    <property type="entry name" value="LOQUACIOUS, ISOFORM B"/>
    <property type="match status" value="1"/>
</dbReference>
<protein>
    <recommendedName>
        <fullName evidence="4">DRBM domain-containing protein</fullName>
    </recommendedName>
</protein>
<name>A0A0G4J1I1_PLABS</name>
<dbReference type="GO" id="GO:0003725">
    <property type="term" value="F:double-stranded RNA binding"/>
    <property type="evidence" value="ECO:0007669"/>
    <property type="project" value="TreeGrafter"/>
</dbReference>
<dbReference type="GO" id="GO:0035197">
    <property type="term" value="F:siRNA binding"/>
    <property type="evidence" value="ECO:0007669"/>
    <property type="project" value="TreeGrafter"/>
</dbReference>
<evidence type="ECO:0000313" key="5">
    <source>
        <dbReference type="EMBL" id="CEP01440.1"/>
    </source>
</evidence>
<evidence type="ECO:0000313" key="6">
    <source>
        <dbReference type="EMBL" id="SPR01451.1"/>
    </source>
</evidence>
<keyword evidence="6" id="KW-0496">Mitochondrion</keyword>
<evidence type="ECO:0000313" key="7">
    <source>
        <dbReference type="Proteomes" id="UP000039324"/>
    </source>
</evidence>
<dbReference type="GO" id="GO:0005634">
    <property type="term" value="C:nucleus"/>
    <property type="evidence" value="ECO:0007669"/>
    <property type="project" value="TreeGrafter"/>
</dbReference>
<dbReference type="Proteomes" id="UP000290189">
    <property type="component" value="Unassembled WGS sequence"/>
</dbReference>
<evidence type="ECO:0000259" key="4">
    <source>
        <dbReference type="PROSITE" id="PS50137"/>
    </source>
</evidence>
<dbReference type="SUPFAM" id="SSF54768">
    <property type="entry name" value="dsRNA-binding domain-like"/>
    <property type="match status" value="2"/>
</dbReference>
<dbReference type="PANTHER" id="PTHR46205:SF3">
    <property type="entry name" value="LOQUACIOUS, ISOFORM B"/>
    <property type="match status" value="1"/>
</dbReference>
<dbReference type="GO" id="GO:0070578">
    <property type="term" value="C:RISC-loading complex"/>
    <property type="evidence" value="ECO:0007669"/>
    <property type="project" value="TreeGrafter"/>
</dbReference>
<feature type="region of interest" description="Disordered" evidence="3">
    <location>
        <begin position="345"/>
        <end position="405"/>
    </location>
</feature>
<accession>A0A0G4J1I1</accession>
<evidence type="ECO:0000256" key="2">
    <source>
        <dbReference type="PROSITE-ProRule" id="PRU00266"/>
    </source>
</evidence>
<keyword evidence="7" id="KW-1185">Reference proteome</keyword>
<sequence>MVQPSMLTPTGDAVRSALVAQVRAKQITSAFALLHAYTQLHDKTSAVFQYTMVDGLHCVSIIVKGAVCASATAASKKQAKLIATENFLRQACPEALALLQPALSLASSSPEPQTGSPAPDALPAAPPQVHRFRWYPVEPLRQSTQVVHDAARGDPLAPIAHAVDMGHITSLSDALDDVAMRLHGCPPMFDVSRSDDGDEFIVQVHVRGVPFGAGASASRDRARSLAIETALRQLAPTIAAQLGKRNRERRQQAALPDGRPVGHYAPMNGDGRPSDRCVDGGATDRFAAGHVVRPAPWSNFSSANKYDAPIRSTLDAIGCDQGRRYAQEDARADLPTRDPKRVCQRVHEPDACSPSHDLGPWNPRRGAVNADGDDDEDDDVPDWVRRAPRYPPDSSNGAIAQGPPVVVPVGSDADDANVDKFVPMTLDRYAALDVDSLDPILLQSDLPFDLGPDVRHKTPVSALGELHDKFMPAASLSYRASNSVSSALSRQFTCDLDLGHLHVSASVSTNSKHAKHHAAQKMIQRLLPSCTKYIDVMRVLSKRSTVATLEGWSVPDR</sequence>